<protein>
    <submittedName>
        <fullName evidence="1">Uncharacterized protein</fullName>
    </submittedName>
</protein>
<reference evidence="1 2" key="1">
    <citation type="submission" date="2017-05" db="EMBL/GenBank/DDBJ databases">
        <title>Acinetobacter populi ANC 5415 (= PBJ7), whole genome shotgun sequencing project.</title>
        <authorList>
            <person name="Nemec A."/>
            <person name="Radolfova-Krizova L."/>
        </authorList>
    </citation>
    <scope>NUCLEOTIDE SEQUENCE [LARGE SCALE GENOMIC DNA]</scope>
    <source>
        <strain evidence="1 2">PBJ7</strain>
    </source>
</reference>
<dbReference type="Proteomes" id="UP000196536">
    <property type="component" value="Unassembled WGS sequence"/>
</dbReference>
<evidence type="ECO:0000313" key="1">
    <source>
        <dbReference type="EMBL" id="OUY08619.1"/>
    </source>
</evidence>
<proteinExistence type="predicted"/>
<gene>
    <name evidence="1" type="ORF">CAP51_03130</name>
</gene>
<keyword evidence="2" id="KW-1185">Reference proteome</keyword>
<dbReference type="OrthoDB" id="5523793at2"/>
<accession>A0A1Z9Z2F4</accession>
<name>A0A1Z9Z2F4_9GAMM</name>
<sequence>MLRAQKSSFWKMFRVTILLLILIIVAVNAWRDYHQNWQTPVFVALYPVNADQSIVTADYIASLNEQDFAAIAHYLQQQAQQYHQPIQVYFKLGSEVKTLPPKVPDSQSILEIMWWSLRFRYYAWRQQQDIGVRPQLQLFLNYYDMRAHKVLKHSTALQNGRIGVVNLFAHHKQDNQNQIVIAHEMLHAFGATDKYDLSTGQPVYPQGLGDPDQQPLYPQKTAELMAGHIALSATKSKMANSLKDVRINVETAREIGWLK</sequence>
<dbReference type="RefSeq" id="WP_087619286.1">
    <property type="nucleotide sequence ID" value="NZ_NEXX01000001.1"/>
</dbReference>
<comment type="caution">
    <text evidence="1">The sequence shown here is derived from an EMBL/GenBank/DDBJ whole genome shotgun (WGS) entry which is preliminary data.</text>
</comment>
<dbReference type="EMBL" id="NEXX01000001">
    <property type="protein sequence ID" value="OUY08619.1"/>
    <property type="molecule type" value="Genomic_DNA"/>
</dbReference>
<dbReference type="AlphaFoldDB" id="A0A1Z9Z2F4"/>
<organism evidence="1 2">
    <name type="scientific">Acinetobacter populi</name>
    <dbReference type="NCBI Taxonomy" id="1582270"/>
    <lineage>
        <taxon>Bacteria</taxon>
        <taxon>Pseudomonadati</taxon>
        <taxon>Pseudomonadota</taxon>
        <taxon>Gammaproteobacteria</taxon>
        <taxon>Moraxellales</taxon>
        <taxon>Moraxellaceae</taxon>
        <taxon>Acinetobacter</taxon>
    </lineage>
</organism>
<evidence type="ECO:0000313" key="2">
    <source>
        <dbReference type="Proteomes" id="UP000196536"/>
    </source>
</evidence>